<organism evidence="5 6">
    <name type="scientific">Luteococcus peritonei</name>
    <dbReference type="NCBI Taxonomy" id="88874"/>
    <lineage>
        <taxon>Bacteria</taxon>
        <taxon>Bacillati</taxon>
        <taxon>Actinomycetota</taxon>
        <taxon>Actinomycetes</taxon>
        <taxon>Propionibacteriales</taxon>
        <taxon>Propionibacteriaceae</taxon>
        <taxon>Luteococcus</taxon>
    </lineage>
</organism>
<keyword evidence="2" id="KW-0560">Oxidoreductase</keyword>
<proteinExistence type="inferred from homology"/>
<dbReference type="PRINTS" id="PR00080">
    <property type="entry name" value="SDRFAMILY"/>
</dbReference>
<accession>A0ABW4RWS6</accession>
<comment type="similarity">
    <text evidence="1 3">Belongs to the short-chain dehydrogenases/reductases (SDR) family.</text>
</comment>
<dbReference type="InterPro" id="IPR020904">
    <property type="entry name" value="Sc_DH/Rdtase_CS"/>
</dbReference>
<dbReference type="NCBIfam" id="NF006073">
    <property type="entry name" value="PRK08219.1"/>
    <property type="match status" value="1"/>
</dbReference>
<dbReference type="Proteomes" id="UP001597326">
    <property type="component" value="Unassembled WGS sequence"/>
</dbReference>
<comment type="caution">
    <text evidence="5">The sequence shown here is derived from an EMBL/GenBank/DDBJ whole genome shotgun (WGS) entry which is preliminary data.</text>
</comment>
<evidence type="ECO:0000313" key="5">
    <source>
        <dbReference type="EMBL" id="MFD1890725.1"/>
    </source>
</evidence>
<dbReference type="SMART" id="SM00822">
    <property type="entry name" value="PKS_KR"/>
    <property type="match status" value="1"/>
</dbReference>
<protein>
    <submittedName>
        <fullName evidence="5">SDR family oxidoreductase</fullName>
    </submittedName>
</protein>
<dbReference type="EMBL" id="JBHUFZ010000025">
    <property type="protein sequence ID" value="MFD1890725.1"/>
    <property type="molecule type" value="Genomic_DNA"/>
</dbReference>
<dbReference type="InterPro" id="IPR002347">
    <property type="entry name" value="SDR_fam"/>
</dbReference>
<dbReference type="RefSeq" id="WP_343872036.1">
    <property type="nucleotide sequence ID" value="NZ_BAAAIX010000004.1"/>
</dbReference>
<name>A0ABW4RWS6_9ACTN</name>
<evidence type="ECO:0000256" key="2">
    <source>
        <dbReference type="ARBA" id="ARBA00023002"/>
    </source>
</evidence>
<evidence type="ECO:0000256" key="3">
    <source>
        <dbReference type="RuleBase" id="RU000363"/>
    </source>
</evidence>
<evidence type="ECO:0000259" key="4">
    <source>
        <dbReference type="SMART" id="SM00822"/>
    </source>
</evidence>
<dbReference type="PANTHER" id="PTHR44196:SF1">
    <property type="entry name" value="DEHYDROGENASE_REDUCTASE SDR FAMILY MEMBER 7B"/>
    <property type="match status" value="1"/>
</dbReference>
<evidence type="ECO:0000313" key="6">
    <source>
        <dbReference type="Proteomes" id="UP001597326"/>
    </source>
</evidence>
<feature type="domain" description="Ketoreductase" evidence="4">
    <location>
        <begin position="5"/>
        <end position="207"/>
    </location>
</feature>
<reference evidence="6" key="1">
    <citation type="journal article" date="2019" name="Int. J. Syst. Evol. Microbiol.">
        <title>The Global Catalogue of Microorganisms (GCM) 10K type strain sequencing project: providing services to taxonomists for standard genome sequencing and annotation.</title>
        <authorList>
            <consortium name="The Broad Institute Genomics Platform"/>
            <consortium name="The Broad Institute Genome Sequencing Center for Infectious Disease"/>
            <person name="Wu L."/>
            <person name="Ma J."/>
        </authorList>
    </citation>
    <scope>NUCLEOTIDE SEQUENCE [LARGE SCALE GENOMIC DNA]</scope>
    <source>
        <strain evidence="6">CAIM 431</strain>
    </source>
</reference>
<dbReference type="Gene3D" id="3.40.50.720">
    <property type="entry name" value="NAD(P)-binding Rossmann-like Domain"/>
    <property type="match status" value="1"/>
</dbReference>
<dbReference type="InterPro" id="IPR036291">
    <property type="entry name" value="NAD(P)-bd_dom_sf"/>
</dbReference>
<sequence length="231" mass="24442">MNDRPVLLVTGGSRGIGRAVALRLATTHHVLVGGRSAESVTPVVEEVRALEGGSAEGFVADLDDAQATARAVADLGRVDVLVHSAGVAWHSSVVEASREDWRAMFETNVVAVADLTRLLLPTLREHRGQVVTINSGAGYSSGSGYALYSGTKFALRAFTDALREEERGVVRVSSIHPGRVDTDMQVALQAQLGRDYVPDEHLRPESVAEAVALAVLASPEATVESVSIRPA</sequence>
<dbReference type="PRINTS" id="PR00081">
    <property type="entry name" value="GDHRDH"/>
</dbReference>
<dbReference type="CDD" id="cd05233">
    <property type="entry name" value="SDR_c"/>
    <property type="match status" value="1"/>
</dbReference>
<dbReference type="PANTHER" id="PTHR44196">
    <property type="entry name" value="DEHYDROGENASE/REDUCTASE SDR FAMILY MEMBER 7B"/>
    <property type="match status" value="1"/>
</dbReference>
<dbReference type="PROSITE" id="PS00061">
    <property type="entry name" value="ADH_SHORT"/>
    <property type="match status" value="1"/>
</dbReference>
<dbReference type="InterPro" id="IPR057326">
    <property type="entry name" value="KR_dom"/>
</dbReference>
<dbReference type="Pfam" id="PF00106">
    <property type="entry name" value="adh_short"/>
    <property type="match status" value="1"/>
</dbReference>
<evidence type="ECO:0000256" key="1">
    <source>
        <dbReference type="ARBA" id="ARBA00006484"/>
    </source>
</evidence>
<keyword evidence="6" id="KW-1185">Reference proteome</keyword>
<dbReference type="SUPFAM" id="SSF51735">
    <property type="entry name" value="NAD(P)-binding Rossmann-fold domains"/>
    <property type="match status" value="1"/>
</dbReference>
<gene>
    <name evidence="5" type="ORF">ACFSCS_11115</name>
</gene>